<dbReference type="Gene3D" id="1.20.1260.10">
    <property type="match status" value="1"/>
</dbReference>
<dbReference type="EMBL" id="BARS01005477">
    <property type="protein sequence ID" value="GAF74039.1"/>
    <property type="molecule type" value="Genomic_DNA"/>
</dbReference>
<name>X0RYZ1_9ZZZZ</name>
<evidence type="ECO:0000256" key="1">
    <source>
        <dbReference type="SAM" id="Coils"/>
    </source>
</evidence>
<feature type="domain" description="Rubrerythrin diiron-binding" evidence="2">
    <location>
        <begin position="12"/>
        <end position="140"/>
    </location>
</feature>
<gene>
    <name evidence="3" type="ORF">S01H1_10749</name>
</gene>
<dbReference type="InterPro" id="IPR012347">
    <property type="entry name" value="Ferritin-like"/>
</dbReference>
<dbReference type="InterPro" id="IPR003251">
    <property type="entry name" value="Rr_diiron-bd_dom"/>
</dbReference>
<proteinExistence type="predicted"/>
<dbReference type="SUPFAM" id="SSF47240">
    <property type="entry name" value="Ferritin-like"/>
    <property type="match status" value="1"/>
</dbReference>
<dbReference type="Pfam" id="PF02915">
    <property type="entry name" value="Rubrerythrin"/>
    <property type="match status" value="1"/>
</dbReference>
<dbReference type="AlphaFoldDB" id="X0RYZ1"/>
<feature type="coiled-coil region" evidence="1">
    <location>
        <begin position="90"/>
        <end position="140"/>
    </location>
</feature>
<dbReference type="PANTHER" id="PTHR33531">
    <property type="entry name" value="RUBRERYTHRIN SUBFAMILY"/>
    <property type="match status" value="1"/>
</dbReference>
<keyword evidence="1" id="KW-0175">Coiled coil</keyword>
<dbReference type="PANTHER" id="PTHR33531:SF7">
    <property type="entry name" value="HYPOTHETICAL MEMBRANE PROTEIN, CONSERVED"/>
    <property type="match status" value="1"/>
</dbReference>
<dbReference type="InterPro" id="IPR009078">
    <property type="entry name" value="Ferritin-like_SF"/>
</dbReference>
<organism evidence="3">
    <name type="scientific">marine sediment metagenome</name>
    <dbReference type="NCBI Taxonomy" id="412755"/>
    <lineage>
        <taxon>unclassified sequences</taxon>
        <taxon>metagenomes</taxon>
        <taxon>ecological metagenomes</taxon>
    </lineage>
</organism>
<evidence type="ECO:0000259" key="2">
    <source>
        <dbReference type="Pfam" id="PF02915"/>
    </source>
</evidence>
<sequence length="166" mass="19400">MVKTNINAITALKMAIQLEIDSYQLYSDASSAARNENSRGILRLLAEEGYSHKKRLEKLYTELSGRRILALNVKPKLKRREIVSENVSPIEVLEVAIENEKEDLKFYRTAEERTRSLDGKRMFRRLIQEEENHLELLEMEYKVRKINFPCDGPKEDELQEVSQAMN</sequence>
<accession>X0RYZ1</accession>
<comment type="caution">
    <text evidence="3">The sequence shown here is derived from an EMBL/GenBank/DDBJ whole genome shotgun (WGS) entry which is preliminary data.</text>
</comment>
<protein>
    <recommendedName>
        <fullName evidence="2">Rubrerythrin diiron-binding domain-containing protein</fullName>
    </recommendedName>
</protein>
<evidence type="ECO:0000313" key="3">
    <source>
        <dbReference type="EMBL" id="GAF74039.1"/>
    </source>
</evidence>
<dbReference type="GO" id="GO:0016491">
    <property type="term" value="F:oxidoreductase activity"/>
    <property type="evidence" value="ECO:0007669"/>
    <property type="project" value="InterPro"/>
</dbReference>
<reference evidence="3" key="1">
    <citation type="journal article" date="2014" name="Front. Microbiol.">
        <title>High frequency of phylogenetically diverse reductive dehalogenase-homologous genes in deep subseafloor sedimentary metagenomes.</title>
        <authorList>
            <person name="Kawai M."/>
            <person name="Futagami T."/>
            <person name="Toyoda A."/>
            <person name="Takaki Y."/>
            <person name="Nishi S."/>
            <person name="Hori S."/>
            <person name="Arai W."/>
            <person name="Tsubouchi T."/>
            <person name="Morono Y."/>
            <person name="Uchiyama I."/>
            <person name="Ito T."/>
            <person name="Fujiyama A."/>
            <person name="Inagaki F."/>
            <person name="Takami H."/>
        </authorList>
    </citation>
    <scope>NUCLEOTIDE SEQUENCE</scope>
    <source>
        <strain evidence="3">Expedition CK06-06</strain>
    </source>
</reference>
<dbReference type="GO" id="GO:0046872">
    <property type="term" value="F:metal ion binding"/>
    <property type="evidence" value="ECO:0007669"/>
    <property type="project" value="InterPro"/>
</dbReference>
<dbReference type="CDD" id="cd01045">
    <property type="entry name" value="Ferritin_like_AB"/>
    <property type="match status" value="1"/>
</dbReference>